<organism evidence="14 15">
    <name type="scientific">Acrobeloides nanus</name>
    <dbReference type="NCBI Taxonomy" id="290746"/>
    <lineage>
        <taxon>Eukaryota</taxon>
        <taxon>Metazoa</taxon>
        <taxon>Ecdysozoa</taxon>
        <taxon>Nematoda</taxon>
        <taxon>Chromadorea</taxon>
        <taxon>Rhabditida</taxon>
        <taxon>Tylenchina</taxon>
        <taxon>Cephalobomorpha</taxon>
        <taxon>Cephaloboidea</taxon>
        <taxon>Cephalobidae</taxon>
        <taxon>Acrobeloides</taxon>
    </lineage>
</organism>
<proteinExistence type="inferred from homology"/>
<dbReference type="Gene3D" id="2.60.470.10">
    <property type="entry name" value="Acid-sensing ion channels like domains"/>
    <property type="match status" value="1"/>
</dbReference>
<dbReference type="Proteomes" id="UP000887540">
    <property type="component" value="Unplaced"/>
</dbReference>
<evidence type="ECO:0000256" key="10">
    <source>
        <dbReference type="ARBA" id="ARBA00023180"/>
    </source>
</evidence>
<keyword evidence="11 13" id="KW-0739">Sodium transport</keyword>
<dbReference type="WBParaSite" id="ACRNAN_scaffold2698.g23980.t1">
    <property type="protein sequence ID" value="ACRNAN_scaffold2698.g23980.t1"/>
    <property type="gene ID" value="ACRNAN_scaffold2698.g23980"/>
</dbReference>
<keyword evidence="6" id="KW-1133">Transmembrane helix</keyword>
<evidence type="ECO:0000256" key="12">
    <source>
        <dbReference type="ARBA" id="ARBA00023303"/>
    </source>
</evidence>
<keyword evidence="12 13" id="KW-0407">Ion channel</keyword>
<keyword evidence="3 13" id="KW-0813">Transport</keyword>
<evidence type="ECO:0000256" key="1">
    <source>
        <dbReference type="ARBA" id="ARBA00004141"/>
    </source>
</evidence>
<keyword evidence="8 13" id="KW-0406">Ion transport</keyword>
<dbReference type="AlphaFoldDB" id="A0A914DHA6"/>
<evidence type="ECO:0000256" key="13">
    <source>
        <dbReference type="RuleBase" id="RU000679"/>
    </source>
</evidence>
<name>A0A914DHA6_9BILA</name>
<dbReference type="PANTHER" id="PTHR11690:SF177">
    <property type="entry name" value="EGF-LIKE DOMAIN-CONTAINING PROTEIN"/>
    <property type="match status" value="1"/>
</dbReference>
<dbReference type="InterPro" id="IPR001873">
    <property type="entry name" value="ENaC"/>
</dbReference>
<evidence type="ECO:0000313" key="15">
    <source>
        <dbReference type="WBParaSite" id="ACRNAN_scaffold2698.g23980.t1"/>
    </source>
</evidence>
<evidence type="ECO:0000313" key="14">
    <source>
        <dbReference type="Proteomes" id="UP000887540"/>
    </source>
</evidence>
<keyword evidence="4 13" id="KW-0894">Sodium channel</keyword>
<evidence type="ECO:0000256" key="7">
    <source>
        <dbReference type="ARBA" id="ARBA00023053"/>
    </source>
</evidence>
<sequence>MMMIVWNIIKYFKVLNVNLEQILTDIGKNPALIKDLLPFMLAQLPLENQTALSWDYDDLFVWAAYERTELNILKDIVTWYQTTMGNCFTFNHDNSSRKYDLRYSGFKTLMRVRQDEYLSWVDTASLLVFVHPRGETIMSESVRYQAGPGEETSLFVSKVYMR</sequence>
<keyword evidence="7" id="KW-0915">Sodium</keyword>
<evidence type="ECO:0000256" key="11">
    <source>
        <dbReference type="ARBA" id="ARBA00023201"/>
    </source>
</evidence>
<evidence type="ECO:0000256" key="3">
    <source>
        <dbReference type="ARBA" id="ARBA00022448"/>
    </source>
</evidence>
<dbReference type="GO" id="GO:0015280">
    <property type="term" value="F:ligand-gated sodium channel activity"/>
    <property type="evidence" value="ECO:0007669"/>
    <property type="project" value="TreeGrafter"/>
</dbReference>
<evidence type="ECO:0000256" key="4">
    <source>
        <dbReference type="ARBA" id="ARBA00022461"/>
    </source>
</evidence>
<protein>
    <submittedName>
        <fullName evidence="15">Uncharacterized protein</fullName>
    </submittedName>
</protein>
<dbReference type="GO" id="GO:0005886">
    <property type="term" value="C:plasma membrane"/>
    <property type="evidence" value="ECO:0007669"/>
    <property type="project" value="TreeGrafter"/>
</dbReference>
<evidence type="ECO:0000256" key="9">
    <source>
        <dbReference type="ARBA" id="ARBA00023136"/>
    </source>
</evidence>
<evidence type="ECO:0000256" key="5">
    <source>
        <dbReference type="ARBA" id="ARBA00022692"/>
    </source>
</evidence>
<keyword evidence="9" id="KW-0472">Membrane</keyword>
<keyword evidence="10" id="KW-0325">Glycoprotein</keyword>
<evidence type="ECO:0000256" key="2">
    <source>
        <dbReference type="ARBA" id="ARBA00007193"/>
    </source>
</evidence>
<comment type="similarity">
    <text evidence="2 13">Belongs to the amiloride-sensitive sodium channel (TC 1.A.6) family.</text>
</comment>
<accession>A0A914DHA6</accession>
<reference evidence="15" key="1">
    <citation type="submission" date="2022-11" db="UniProtKB">
        <authorList>
            <consortium name="WormBaseParasite"/>
        </authorList>
    </citation>
    <scope>IDENTIFICATION</scope>
</reference>
<evidence type="ECO:0000256" key="8">
    <source>
        <dbReference type="ARBA" id="ARBA00023065"/>
    </source>
</evidence>
<dbReference type="PANTHER" id="PTHR11690">
    <property type="entry name" value="AMILORIDE-SENSITIVE SODIUM CHANNEL-RELATED"/>
    <property type="match status" value="1"/>
</dbReference>
<keyword evidence="14" id="KW-1185">Reference proteome</keyword>
<dbReference type="Pfam" id="PF00858">
    <property type="entry name" value="ASC"/>
    <property type="match status" value="1"/>
</dbReference>
<comment type="subcellular location">
    <subcellularLocation>
        <location evidence="1">Membrane</location>
        <topology evidence="1">Multi-pass membrane protein</topology>
    </subcellularLocation>
</comment>
<evidence type="ECO:0000256" key="6">
    <source>
        <dbReference type="ARBA" id="ARBA00022989"/>
    </source>
</evidence>
<keyword evidence="5 13" id="KW-0812">Transmembrane</keyword>